<feature type="region of interest" description="Disordered" evidence="1">
    <location>
        <begin position="1531"/>
        <end position="1551"/>
    </location>
</feature>
<feature type="compositionally biased region" description="Low complexity" evidence="1">
    <location>
        <begin position="2592"/>
        <end position="2601"/>
    </location>
</feature>
<dbReference type="Pfam" id="PF03011">
    <property type="entry name" value="PFEMP"/>
    <property type="match status" value="2"/>
</dbReference>
<dbReference type="InterPro" id="IPR041480">
    <property type="entry name" value="CIDR1_gamma"/>
</dbReference>
<feature type="region of interest" description="Disordered" evidence="1">
    <location>
        <begin position="716"/>
        <end position="779"/>
    </location>
</feature>
<dbReference type="Pfam" id="PF18562">
    <property type="entry name" value="CIDR1_gamma"/>
    <property type="match status" value="1"/>
</dbReference>
<feature type="region of interest" description="Disordered" evidence="1">
    <location>
        <begin position="795"/>
        <end position="820"/>
    </location>
</feature>
<accession>A0A060RQM7</accession>
<dbReference type="InterPro" id="IPR029211">
    <property type="entry name" value="PfEMP1_ATS"/>
</dbReference>
<feature type="region of interest" description="Disordered" evidence="1">
    <location>
        <begin position="2581"/>
        <end position="2621"/>
    </location>
</feature>
<feature type="domain" description="Duffy-binding-like" evidence="7">
    <location>
        <begin position="306"/>
        <end position="465"/>
    </location>
</feature>
<dbReference type="InterPro" id="IPR004258">
    <property type="entry name" value="DBL"/>
</dbReference>
<dbReference type="Gene3D" id="1.10.1900.40">
    <property type="entry name" value="Acidic terminal segments, variant surface antigen of PfEMP1"/>
    <property type="match status" value="2"/>
</dbReference>
<feature type="domain" description="Duffy-antigen binding" evidence="3">
    <location>
        <begin position="1349"/>
        <end position="1579"/>
    </location>
</feature>
<dbReference type="EMBL" id="HG810483">
    <property type="protein sequence ID" value="CDO61726.1"/>
    <property type="molecule type" value="Genomic_DNA"/>
</dbReference>
<feature type="compositionally biased region" description="Low complexity" evidence="1">
    <location>
        <begin position="1376"/>
        <end position="1391"/>
    </location>
</feature>
<feature type="domain" description="Plasmodium falciparum erythrocyte membrane protein-1 N-terminal segment" evidence="5">
    <location>
        <begin position="24"/>
        <end position="59"/>
    </location>
</feature>
<feature type="compositionally biased region" description="Polar residues" evidence="1">
    <location>
        <begin position="1324"/>
        <end position="1348"/>
    </location>
</feature>
<feature type="region of interest" description="Disordered" evidence="1">
    <location>
        <begin position="1371"/>
        <end position="1415"/>
    </location>
</feature>
<evidence type="ECO:0000259" key="3">
    <source>
        <dbReference type="Pfam" id="PF05424"/>
    </source>
</evidence>
<evidence type="ECO:0000259" key="2">
    <source>
        <dbReference type="Pfam" id="PF03011"/>
    </source>
</evidence>
<dbReference type="FunFam" id="1.10.1900.40:FF:000001">
    <property type="entry name" value="Erythrocyte membrane protein 1"/>
    <property type="match status" value="1"/>
</dbReference>
<feature type="compositionally biased region" description="Polar residues" evidence="1">
    <location>
        <begin position="2135"/>
        <end position="2144"/>
    </location>
</feature>
<dbReference type="SUPFAM" id="SSF140924">
    <property type="entry name" value="Duffy binding domain-like"/>
    <property type="match status" value="5"/>
</dbReference>
<dbReference type="GO" id="GO:0046789">
    <property type="term" value="F:host cell surface receptor binding"/>
    <property type="evidence" value="ECO:0007669"/>
    <property type="project" value="InterPro"/>
</dbReference>
<feature type="region of interest" description="Disordered" evidence="1">
    <location>
        <begin position="2043"/>
        <end position="2193"/>
    </location>
</feature>
<evidence type="ECO:0000259" key="6">
    <source>
        <dbReference type="Pfam" id="PF18562"/>
    </source>
</evidence>
<feature type="region of interest" description="Disordered" evidence="1">
    <location>
        <begin position="1"/>
        <end position="21"/>
    </location>
</feature>
<dbReference type="Pfam" id="PF05424">
    <property type="entry name" value="Duffy_binding"/>
    <property type="match status" value="3"/>
</dbReference>
<dbReference type="VEuPathDB" id="PlasmoDB:PRCDC_0036100"/>
<feature type="domain" description="Cysteine-rich interdomain region 1 gamma" evidence="6">
    <location>
        <begin position="1843"/>
        <end position="1894"/>
    </location>
</feature>
<protein>
    <submittedName>
        <fullName evidence="8">Erythrocyte membrane protein 1, EMP1</fullName>
    </submittedName>
</protein>
<feature type="domain" description="Duffy-antigen binding" evidence="3">
    <location>
        <begin position="125"/>
        <end position="302"/>
    </location>
</feature>
<dbReference type="InterPro" id="IPR042202">
    <property type="entry name" value="Duffy-ag-bd_sf"/>
</dbReference>
<dbReference type="Gene3D" id="1.20.58.830">
    <property type="match status" value="4"/>
</dbReference>
<dbReference type="GO" id="GO:0016020">
    <property type="term" value="C:membrane"/>
    <property type="evidence" value="ECO:0007669"/>
    <property type="project" value="InterPro"/>
</dbReference>
<feature type="compositionally biased region" description="Basic and acidic residues" evidence="1">
    <location>
        <begin position="2091"/>
        <end position="2105"/>
    </location>
</feature>
<evidence type="ECO:0000313" key="8">
    <source>
        <dbReference type="EMBL" id="CDO61726.1"/>
    </source>
</evidence>
<reference evidence="8" key="1">
    <citation type="submission" date="2014-01" db="EMBL/GenBank/DDBJ databases">
        <authorList>
            <person name="Aslett M."/>
        </authorList>
    </citation>
    <scope>NUCLEOTIDE SEQUENCE</scope>
    <source>
        <strain evidence="8">CDC</strain>
    </source>
</reference>
<dbReference type="Pfam" id="PF15445">
    <property type="entry name" value="ATS"/>
    <property type="match status" value="1"/>
</dbReference>
<feature type="domain" description="Duffy-binding-like" evidence="7">
    <location>
        <begin position="1652"/>
        <end position="1799"/>
    </location>
</feature>
<keyword evidence="9" id="KW-1185">Reference proteome</keyword>
<evidence type="ECO:0000259" key="7">
    <source>
        <dbReference type="Pfam" id="PF22672"/>
    </source>
</evidence>
<dbReference type="InterPro" id="IPR044932">
    <property type="entry name" value="PfEMP1_ATS_sf"/>
</dbReference>
<dbReference type="FunFam" id="1.20.58.1930:FF:000001">
    <property type="entry name" value="Erythrocyte membrane protein 1, PfEMP1"/>
    <property type="match status" value="1"/>
</dbReference>
<evidence type="ECO:0000259" key="5">
    <source>
        <dbReference type="Pfam" id="PF15447"/>
    </source>
</evidence>
<feature type="region of interest" description="Disordered" evidence="1">
    <location>
        <begin position="1324"/>
        <end position="1352"/>
    </location>
</feature>
<feature type="compositionally biased region" description="Pro residues" evidence="1">
    <location>
        <begin position="1245"/>
        <end position="1256"/>
    </location>
</feature>
<evidence type="ECO:0000259" key="4">
    <source>
        <dbReference type="Pfam" id="PF15445"/>
    </source>
</evidence>
<feature type="domain" description="Duffy-antigen binding" evidence="3">
    <location>
        <begin position="872"/>
        <end position="1052"/>
    </location>
</feature>
<feature type="domain" description="Duffy-binding-like" evidence="2">
    <location>
        <begin position="1912"/>
        <end position="2045"/>
    </location>
</feature>
<dbReference type="Pfam" id="PF15447">
    <property type="entry name" value="NTS"/>
    <property type="match status" value="1"/>
</dbReference>
<dbReference type="InterPro" id="IPR008602">
    <property type="entry name" value="Duffy-antigen-binding"/>
</dbReference>
<evidence type="ECO:0000256" key="1">
    <source>
        <dbReference type="SAM" id="MobiDB-lite"/>
    </source>
</evidence>
<feature type="compositionally biased region" description="Polar residues" evidence="1">
    <location>
        <begin position="2468"/>
        <end position="2484"/>
    </location>
</feature>
<feature type="region of interest" description="Disordered" evidence="1">
    <location>
        <begin position="2468"/>
        <end position="2489"/>
    </location>
</feature>
<sequence>MAPKPEARTGGGHGMGEDGIVERSVKDLFDSIGGKVHEKVKDAAKHYVSELHGDLSLATYPSDEHSTGSTPQDPCDLQYDYHTNVTSGGNKEYPCRNGTEKRFSDTEGAQCHSRKIRDSKGESEGACAPFRRLHLCDKNLQNISDFNKINNKHNLLLEVLLAAKYEGESITLDHPRYHTESTGSTMCTELARSFADIGDIVRGKDLYRGGGRGRGKLDENLKTIFHKIKQSDKKLTSLTDDQVREYWWELNREKVWKAITCNAKGYKYFRPTCSRDHESQNMCRCPNADVPTNFDYVPQYLRWFHEWAEDFCRLRKKKLENAIKNCRYDESDDPKYCSRYGFDCTRTIRARGIYARGEDCNKCSVACKRFVDWIENQRKEFEKQKKKFENEIPGNGRKKRSSPTENYKGYEKYFNEELQNEGKDVISFLQLLSKERICKDEMEVKGKKISPVDFNEVTGKTFAPTEYCERCPLCGVDGAGGNWKPKGEDCTNEITENFNPKDTTDIPVISADKGKTFMLQKYKTFCSNTEDNKQIKNWECHYEQNKNNDGRGDINNCIQGEWKKFTGQEDVTTYHSFFYDSFTEMLKDSVDWRTQLKSCLDKAKENKCTSTCKSKCECFQKWLAQKKTEFKKIKEHFRKQGDIQEGTRDIILKLTLSSNFLNDMLEAKGDPKAIKRIEELTEKNKSKVNDITNMETIIDYMFEDDLQEATKCLDIHKEKCPPPPPPPINPAGRSLPTAQEEDSDEEEEEEEEEPPKKTEPPKQVENPCSGENGGDTKKYPVLAHKVAKEMHLETRKQLTSHGGRNLMADASKGTYRRGGDPGKLNDVCNITLQHSNDSRTNVQPCEGKATDRLKIGKEWEPKHSKDTSYGEFYMPPRRQHMCTSNLEKLSVGSSGLKGDKAIHSLLGDVLLSANYEAQDIKTKYQTNNGKQNLNKPEDRTTVCRAMKSSFADIGDIIRGRDLWVDDGGSRDMERHLKEIFKKIKEEIEKKHSGIDTSKYDKDDESTNPPYKQLREDWWEANRRQVWGAMTCETNQITCDGMPVEDYIPQRLRWMTEWAEWFCKYQSQEYDKLVTGCRKCKGENNGEKCYNDTQDCNTCNAACKEYEKNIKQWRKQWNKMSMHYAQLYSIARIAAANGGIGVYAGLVGDKDKPVVQFLQELQKVTGDTKSDNPNNTPNTPYESAFGYIHQEAHITECQKQKEFCENENGVKSSSGAKEVNEKYAFSLTPHEYKEACKCETNKKPEASPPQPPAGPPHQRPHEGRGRSDDHAESVVPQHPPAEAPKEDICNIVEGVLTGGDLNAACSQKYAGNNSRLGWKCISDSSTTVRAGRSARSTPESGSKSDNNGSICIPPRRRRLYVGKIKEWADKVGKTDKSQVNGDGDSGVSSGEAGTSGGAEGSSSTTEGTTPSNPRDGLRKAFVESAAVETFFLWDRYKKIKDQEDIEKNQAGSYALFKTSSEAGKKLQEKLNDGEIPEDFKRQMFYTLGDYRDICIGEKTMIQTVSRASNDDKTTMETIKNAIDEFLKKLNQENSGIPNQPTVNPSSNSDTPSSWWEQNTKYIWEGMLCALTYKTDSSKDKIEKIQPSDGDVDKLFQTLKNGNDYTTVTFKGGFDMMDDTTAFSSNEASDAHLTTNTKLDKFVQRPFFFRWLEEWADEFCRKQKHKLKIIESECKVNDGDKTCSGDGLRCDEKVPENVQIFKGFDCSTCASHCTSYRRWIERKKTEFEKQKNAYDGQKDKCEKEGESGAKQFCTKLKENCTEAKDFLDNLKGEPCKNNKEDEKENGGANINFGEDKTFQHATNCDPCSTFKIKCNGHDCRGSNGISCNGKKPIDAKDIETMEQPNEEVVMRVSDKSKTTFDDDLSVCKGAPIFKGIRKDEWVCGKVCGVDICTVKKTNTQGKALDRKYIIMKELIKRWLEYFFADYNTIQKKLKLCKNNGSKCIKECVDKWVEAKRTEWKNINEKYIKEYTKENDVSGNTLTSFLEGGSFRNEVDKAIKPCKQIRDFQSHKCNVTEISKKERGKDDTPKDIVDCLLDRLQNEMTPCPAPSSVEPSVANPENCDGNLTLVEDDDVDPLEEEENPVGKPSFCQTVDEKKETLDEGKCGEDTVPPNPVSEDTSGEDTKTNPEESSEPPSTEDSVGQNPDTEQDSKDPSEKAPAPAPAPDSEKDKAKPPGPTKDKKEEKQTKSMVPKPQIQSTTLPSLFPLTVGVGFLALSYWLLKVCSDFYMCVKYKKTKRPVDLFSIMEIPQNDYSIPTKLSSNRYIPYKSAQYRGKRYIYLEGDSGTDSGYTDHYSDITSSSESEYEELDINDIYVPGSPKYKTLIEVVLEPSKRDTQNDIPSGDIPSDTPNTPSDIPNTPSDIPPPITDDEWNQLKDDFISNMLQNTEPKNLHDNVDNNTNPKTLHVSMDEKPFIMSIYDRNLLSGEEYNYDMSNNIGNNNLYSGQYNLYSGNNDLYSGKNNLYSDVDSTSGNRGSYSDNHNSLSGNHHPYSGTDLINDTLSGDNHDIYDELLKRKENELFGTNHVKQTSTHSVAPPTNSDPIEFQLNLLHKWLDRHRDMCEQWDKNKKEELLDKLKEEWNNENNTNSSLTHTSNIPSNIPSSDIQTSDIPSGKLSDTPSGNKMLNTDVSIEIDMNNSNQVDDNIYLDTYPDKYTVDNINPVDSNTPNTPNHVQIELDVNNHKLVKEKYPISDMWDI</sequence>
<evidence type="ECO:0000313" key="9">
    <source>
        <dbReference type="Proteomes" id="UP000027581"/>
    </source>
</evidence>
<dbReference type="PhylomeDB" id="A0A060RQM7"/>
<dbReference type="InterPro" id="IPR054595">
    <property type="entry name" value="DBL_C"/>
</dbReference>
<dbReference type="InterPro" id="IPR029210">
    <property type="entry name" value="PfEMP1_NTS"/>
</dbReference>
<feature type="compositionally biased region" description="Basic and acidic residues" evidence="1">
    <location>
        <begin position="2164"/>
        <end position="2185"/>
    </location>
</feature>
<feature type="region of interest" description="Disordered" evidence="1">
    <location>
        <begin position="1238"/>
        <end position="1285"/>
    </location>
</feature>
<feature type="region of interest" description="Disordered" evidence="1">
    <location>
        <begin position="2330"/>
        <end position="2362"/>
    </location>
</feature>
<feature type="compositionally biased region" description="Acidic residues" evidence="1">
    <location>
        <begin position="739"/>
        <end position="753"/>
    </location>
</feature>
<feature type="compositionally biased region" description="Basic and acidic residues" evidence="1">
    <location>
        <begin position="1258"/>
        <end position="1271"/>
    </location>
</feature>
<dbReference type="Pfam" id="PF22672">
    <property type="entry name" value="DBL_C"/>
    <property type="match status" value="2"/>
</dbReference>
<feature type="compositionally biased region" description="Acidic residues" evidence="1">
    <location>
        <begin position="2067"/>
        <end position="2080"/>
    </location>
</feature>
<proteinExistence type="predicted"/>
<organism evidence="8 9">
    <name type="scientific">Plasmodium reichenowi</name>
    <dbReference type="NCBI Taxonomy" id="5854"/>
    <lineage>
        <taxon>Eukaryota</taxon>
        <taxon>Sar</taxon>
        <taxon>Alveolata</taxon>
        <taxon>Apicomplexa</taxon>
        <taxon>Aconoidasida</taxon>
        <taxon>Haemosporida</taxon>
        <taxon>Plasmodiidae</taxon>
        <taxon>Plasmodium</taxon>
        <taxon>Plasmodium (Laverania)</taxon>
    </lineage>
</organism>
<dbReference type="Gene3D" id="1.20.58.1930">
    <property type="match status" value="1"/>
</dbReference>
<gene>
    <name evidence="8" type="primary">VAR</name>
    <name evidence="8" type="ORF">PRCDC_0036100</name>
</gene>
<feature type="compositionally biased region" description="Low complexity" evidence="1">
    <location>
        <begin position="1399"/>
        <end position="1408"/>
    </location>
</feature>
<reference evidence="8" key="2">
    <citation type="submission" date="2014-05" db="EMBL/GenBank/DDBJ databases">
        <title>The genome sequences of chimpanzee malaria parasites reveal the path to human adaptation.</title>
        <authorList>
            <person name="Otto T.D."/>
            <person name="Rayner J.C."/>
            <person name="Boehme U."/>
            <person name="Pain A."/>
            <person name="Spottiswoode N."/>
            <person name="Sanders M."/>
            <person name="Quail M."/>
            <person name="Ollomo B."/>
            <person name="Renaud F."/>
            <person name="Thomas A.W."/>
            <person name="Prugnolle F."/>
            <person name="Conway D.J."/>
            <person name="Newbold C."/>
            <person name="Berriman M."/>
        </authorList>
    </citation>
    <scope>NUCLEOTIDE SEQUENCE [LARGE SCALE GENOMIC DNA]</scope>
    <source>
        <strain evidence="8">CDC</strain>
    </source>
</reference>
<feature type="compositionally biased region" description="Polar residues" evidence="1">
    <location>
        <begin position="2602"/>
        <end position="2621"/>
    </location>
</feature>
<feature type="domain" description="Duffy-binding-like" evidence="2">
    <location>
        <begin position="577"/>
        <end position="720"/>
    </location>
</feature>
<feature type="domain" description="Plasmodium falciparum erythrocyte membrane protein 1 acidic terminal segment" evidence="4">
    <location>
        <begin position="2203"/>
        <end position="2657"/>
    </location>
</feature>
<name>A0A060RQM7_PLARE</name>
<dbReference type="VEuPathDB" id="PlasmoDB:PRG01_0417200"/>
<dbReference type="Gene3D" id="1.20.1310.20">
    <property type="entry name" value="Duffy-antigen binding domain"/>
    <property type="match status" value="3"/>
</dbReference>
<dbReference type="Proteomes" id="UP000027581">
    <property type="component" value="Unassembled WGS sequence"/>
</dbReference>